<comment type="function">
    <text evidence="9">Essential for recycling GMP and indirectly, cGMP.</text>
</comment>
<evidence type="ECO:0000256" key="4">
    <source>
        <dbReference type="ARBA" id="ARBA00022679"/>
    </source>
</evidence>
<dbReference type="CDD" id="cd00071">
    <property type="entry name" value="GMPK"/>
    <property type="match status" value="1"/>
</dbReference>
<dbReference type="Gene3D" id="3.30.63.10">
    <property type="entry name" value="Guanylate Kinase phosphate binding domain"/>
    <property type="match status" value="1"/>
</dbReference>
<dbReference type="GO" id="GO:0004385">
    <property type="term" value="F:GMP kinase activity"/>
    <property type="evidence" value="ECO:0007669"/>
    <property type="project" value="UniProtKB-UniRule"/>
</dbReference>
<dbReference type="EC" id="2.7.4.8" evidence="2 9"/>
<dbReference type="PROSITE" id="PS50052">
    <property type="entry name" value="GUANYLATE_KINASE_2"/>
    <property type="match status" value="1"/>
</dbReference>
<evidence type="ECO:0000256" key="3">
    <source>
        <dbReference type="ARBA" id="ARBA00016296"/>
    </source>
</evidence>
<dbReference type="HAMAP" id="MF_00328">
    <property type="entry name" value="Guanylate_kinase"/>
    <property type="match status" value="1"/>
</dbReference>
<evidence type="ECO:0000256" key="9">
    <source>
        <dbReference type="HAMAP-Rule" id="MF_00328"/>
    </source>
</evidence>
<dbReference type="InterPro" id="IPR017665">
    <property type="entry name" value="Guanylate_kinase"/>
</dbReference>
<evidence type="ECO:0000256" key="7">
    <source>
        <dbReference type="ARBA" id="ARBA00022840"/>
    </source>
</evidence>
<dbReference type="InterPro" id="IPR008145">
    <property type="entry name" value="GK/Ca_channel_bsu"/>
</dbReference>
<keyword evidence="4 9" id="KW-0808">Transferase</keyword>
<dbReference type="SMART" id="SM00072">
    <property type="entry name" value="GuKc"/>
    <property type="match status" value="1"/>
</dbReference>
<proteinExistence type="inferred from homology"/>
<evidence type="ECO:0000256" key="8">
    <source>
        <dbReference type="ARBA" id="ARBA00030128"/>
    </source>
</evidence>
<dbReference type="AlphaFoldDB" id="A0A6S6SXN6"/>
<dbReference type="InterPro" id="IPR008144">
    <property type="entry name" value="Guanylate_kin-like_dom"/>
</dbReference>
<evidence type="ECO:0000256" key="6">
    <source>
        <dbReference type="ARBA" id="ARBA00022777"/>
    </source>
</evidence>
<dbReference type="PROSITE" id="PS00856">
    <property type="entry name" value="GUANYLATE_KINASE_1"/>
    <property type="match status" value="1"/>
</dbReference>
<evidence type="ECO:0000256" key="10">
    <source>
        <dbReference type="SAM" id="Coils"/>
    </source>
</evidence>
<dbReference type="EMBL" id="CACVAU010000036">
    <property type="protein sequence ID" value="CAA6810894.1"/>
    <property type="molecule type" value="Genomic_DNA"/>
</dbReference>
<dbReference type="Pfam" id="PF00625">
    <property type="entry name" value="Guanylate_kin"/>
    <property type="match status" value="1"/>
</dbReference>
<organism evidence="12">
    <name type="scientific">uncultured Sulfurovum sp</name>
    <dbReference type="NCBI Taxonomy" id="269237"/>
    <lineage>
        <taxon>Bacteria</taxon>
        <taxon>Pseudomonadati</taxon>
        <taxon>Campylobacterota</taxon>
        <taxon>Epsilonproteobacteria</taxon>
        <taxon>Campylobacterales</taxon>
        <taxon>Sulfurovaceae</taxon>
        <taxon>Sulfurovum</taxon>
        <taxon>environmental samples</taxon>
    </lineage>
</organism>
<dbReference type="PANTHER" id="PTHR23117">
    <property type="entry name" value="GUANYLATE KINASE-RELATED"/>
    <property type="match status" value="1"/>
</dbReference>
<evidence type="ECO:0000256" key="2">
    <source>
        <dbReference type="ARBA" id="ARBA00012961"/>
    </source>
</evidence>
<feature type="binding site" evidence="9">
    <location>
        <begin position="10"/>
        <end position="17"/>
    </location>
    <ligand>
        <name>ATP</name>
        <dbReference type="ChEBI" id="CHEBI:30616"/>
    </ligand>
</feature>
<gene>
    <name evidence="9" type="primary">gmk</name>
    <name evidence="12" type="ORF">HELGO_WM14531</name>
</gene>
<evidence type="ECO:0000256" key="5">
    <source>
        <dbReference type="ARBA" id="ARBA00022741"/>
    </source>
</evidence>
<evidence type="ECO:0000256" key="1">
    <source>
        <dbReference type="ARBA" id="ARBA00005790"/>
    </source>
</evidence>
<dbReference type="PANTHER" id="PTHR23117:SF13">
    <property type="entry name" value="GUANYLATE KINASE"/>
    <property type="match status" value="1"/>
</dbReference>
<evidence type="ECO:0000259" key="11">
    <source>
        <dbReference type="PROSITE" id="PS50052"/>
    </source>
</evidence>
<dbReference type="SUPFAM" id="SSF52540">
    <property type="entry name" value="P-loop containing nucleoside triphosphate hydrolases"/>
    <property type="match status" value="1"/>
</dbReference>
<feature type="coiled-coil region" evidence="10">
    <location>
        <begin position="134"/>
        <end position="161"/>
    </location>
</feature>
<evidence type="ECO:0000313" key="12">
    <source>
        <dbReference type="EMBL" id="CAA6810894.1"/>
    </source>
</evidence>
<dbReference type="FunFam" id="3.30.63.10:FF:000002">
    <property type="entry name" value="Guanylate kinase 1"/>
    <property type="match status" value="1"/>
</dbReference>
<protein>
    <recommendedName>
        <fullName evidence="3 9">Guanylate kinase</fullName>
        <ecNumber evidence="2 9">2.7.4.8</ecNumber>
    </recommendedName>
    <alternativeName>
        <fullName evidence="8 9">GMP kinase</fullName>
    </alternativeName>
</protein>
<keyword evidence="6 9" id="KW-0418">Kinase</keyword>
<dbReference type="NCBIfam" id="TIGR03263">
    <property type="entry name" value="guanyl_kin"/>
    <property type="match status" value="1"/>
</dbReference>
<dbReference type="GO" id="GO:0005829">
    <property type="term" value="C:cytosol"/>
    <property type="evidence" value="ECO:0007669"/>
    <property type="project" value="TreeGrafter"/>
</dbReference>
<feature type="domain" description="Guanylate kinase-like" evidence="11">
    <location>
        <begin position="3"/>
        <end position="182"/>
    </location>
</feature>
<dbReference type="InterPro" id="IPR027417">
    <property type="entry name" value="P-loop_NTPase"/>
</dbReference>
<accession>A0A6S6SXN6</accession>
<comment type="catalytic activity">
    <reaction evidence="9">
        <text>GMP + ATP = GDP + ADP</text>
        <dbReference type="Rhea" id="RHEA:20780"/>
        <dbReference type="ChEBI" id="CHEBI:30616"/>
        <dbReference type="ChEBI" id="CHEBI:58115"/>
        <dbReference type="ChEBI" id="CHEBI:58189"/>
        <dbReference type="ChEBI" id="CHEBI:456216"/>
        <dbReference type="EC" id="2.7.4.8"/>
    </reaction>
</comment>
<dbReference type="GO" id="GO:0005524">
    <property type="term" value="F:ATP binding"/>
    <property type="evidence" value="ECO:0007669"/>
    <property type="project" value="UniProtKB-UniRule"/>
</dbReference>
<dbReference type="Gene3D" id="3.40.50.300">
    <property type="entry name" value="P-loop containing nucleotide triphosphate hydrolases"/>
    <property type="match status" value="1"/>
</dbReference>
<dbReference type="InterPro" id="IPR020590">
    <property type="entry name" value="Guanylate_kinase_CS"/>
</dbReference>
<keyword evidence="5 9" id="KW-0547">Nucleotide-binding</keyword>
<sequence>MKGAILVLSGPSGAGKSTIINHASSQIGEYYFSISTTTRQPREGEKNGVDYYFVSHAQFEEGIQAGDFLEYATVHGNYYGTSLKPVHVALEEGKLVIFDIDVQGHRLVRAKMGDYVTSAFITPPTLMELEKRLYARATDDKSIIERRVKNAKEEINALTEFDFVILNDKIDKAVNEFTSIANTARLKQNNEELEKFIKIWDN</sequence>
<comment type="similarity">
    <text evidence="1 9">Belongs to the guanylate kinase family.</text>
</comment>
<keyword evidence="10" id="KW-0175">Coiled coil</keyword>
<keyword evidence="7 9" id="KW-0067">ATP-binding</keyword>
<comment type="subcellular location">
    <subcellularLocation>
        <location evidence="9">Cytoplasm</location>
    </subcellularLocation>
</comment>
<name>A0A6S6SXN6_9BACT</name>
<keyword evidence="9" id="KW-0963">Cytoplasm</keyword>
<reference evidence="12" key="1">
    <citation type="submission" date="2020-01" db="EMBL/GenBank/DDBJ databases">
        <authorList>
            <person name="Meier V. D."/>
            <person name="Meier V D."/>
        </authorList>
    </citation>
    <scope>NUCLEOTIDE SEQUENCE</scope>
    <source>
        <strain evidence="12">HLG_WM_MAG_05</strain>
    </source>
</reference>